<dbReference type="Pfam" id="PF09527">
    <property type="entry name" value="ATPase_gene1"/>
    <property type="match status" value="1"/>
</dbReference>
<keyword evidence="1" id="KW-0812">Transmembrane</keyword>
<dbReference type="InterPro" id="IPR032820">
    <property type="entry name" value="ATPase_put"/>
</dbReference>
<evidence type="ECO:0000256" key="1">
    <source>
        <dbReference type="SAM" id="Phobius"/>
    </source>
</evidence>
<accession>A0A7L6AUC2</accession>
<evidence type="ECO:0000313" key="2">
    <source>
        <dbReference type="EMBL" id="QLQ32710.1"/>
    </source>
</evidence>
<dbReference type="NCBIfam" id="TIGR02230">
    <property type="entry name" value="ATPase_gene1"/>
    <property type="match status" value="1"/>
</dbReference>
<sequence length="105" mass="11968">MSTTEDNHFTRKINAKAERKLKAQRQAHKHIWFGLGMLGVIGWSIVVPGLIGLLIGLWLDNCCPGHYLWALNLFLVGLFLGCLNACHWMMKEQKAIHDDEEKPND</sequence>
<keyword evidence="1" id="KW-1133">Transmembrane helix</keyword>
<proteinExistence type="predicted"/>
<feature type="transmembrane region" description="Helical" evidence="1">
    <location>
        <begin position="67"/>
        <end position="86"/>
    </location>
</feature>
<gene>
    <name evidence="2" type="ORF">HZT40_15210</name>
</gene>
<keyword evidence="1" id="KW-0472">Membrane</keyword>
<dbReference type="AlphaFoldDB" id="A0A7L6AUC2"/>
<keyword evidence="3" id="KW-1185">Reference proteome</keyword>
<name>A0A7L6AUC2_9GAMM</name>
<dbReference type="InterPro" id="IPR011744">
    <property type="entry name" value="ATPase_gene1"/>
</dbReference>
<dbReference type="KEGG" id="this:HZT40_15210"/>
<evidence type="ECO:0000313" key="3">
    <source>
        <dbReference type="Proteomes" id="UP000510621"/>
    </source>
</evidence>
<organism evidence="2 3">
    <name type="scientific">Candidatus Thiothrix singaporensis</name>
    <dbReference type="NCBI Taxonomy" id="2799669"/>
    <lineage>
        <taxon>Bacteria</taxon>
        <taxon>Pseudomonadati</taxon>
        <taxon>Pseudomonadota</taxon>
        <taxon>Gammaproteobacteria</taxon>
        <taxon>Thiotrichales</taxon>
        <taxon>Thiotrichaceae</taxon>
        <taxon>Thiothrix</taxon>
    </lineage>
</organism>
<protein>
    <submittedName>
        <fullName evidence="2">AtpZ/AtpI family protein</fullName>
    </submittedName>
</protein>
<dbReference type="EMBL" id="CP059265">
    <property type="protein sequence ID" value="QLQ32710.1"/>
    <property type="molecule type" value="Genomic_DNA"/>
</dbReference>
<feature type="transmembrane region" description="Helical" evidence="1">
    <location>
        <begin position="31"/>
        <end position="55"/>
    </location>
</feature>
<dbReference type="Proteomes" id="UP000510621">
    <property type="component" value="Chromosome"/>
</dbReference>
<reference evidence="2" key="1">
    <citation type="submission" date="2020-06" db="EMBL/GenBank/DDBJ databases">
        <title>Analysis procedures for assessing recovery of high quality, complete, closed genomes from Nanopore long read metagenome sequencing.</title>
        <authorList>
            <person name="Bessarab I."/>
            <person name="Arumugam K."/>
            <person name="Haryono M."/>
            <person name="Liu X."/>
            <person name="Roy S."/>
            <person name="Zuniga-Montanez R.E."/>
            <person name="Qiu G."/>
            <person name="Drautz-Moses D.I."/>
            <person name="Law Y.Y."/>
            <person name="Wuertz S."/>
            <person name="Lauro F.M."/>
            <person name="Huson D.H."/>
            <person name="Williams R.B."/>
        </authorList>
    </citation>
    <scope>NUCLEOTIDE SEQUENCE [LARGE SCALE GENOMIC DNA]</scope>
    <source>
        <strain evidence="2">SSD2</strain>
    </source>
</reference>